<evidence type="ECO:0000313" key="1">
    <source>
        <dbReference type="EMBL" id="PRY86963.1"/>
    </source>
</evidence>
<accession>A0A2T0WJS5</accession>
<reference evidence="1 2" key="1">
    <citation type="submission" date="2018-03" db="EMBL/GenBank/DDBJ databases">
        <title>Genomic Encyclopedia of Archaeal and Bacterial Type Strains, Phase II (KMG-II): from individual species to whole genera.</title>
        <authorList>
            <person name="Goeker M."/>
        </authorList>
    </citation>
    <scope>NUCLEOTIDE SEQUENCE [LARGE SCALE GENOMIC DNA]</scope>
    <source>
        <strain evidence="1 2">DSM 27929</strain>
    </source>
</reference>
<organism evidence="1 2">
    <name type="scientific">Mongoliibacter ruber</name>
    <dbReference type="NCBI Taxonomy" id="1750599"/>
    <lineage>
        <taxon>Bacteria</taxon>
        <taxon>Pseudomonadati</taxon>
        <taxon>Bacteroidota</taxon>
        <taxon>Cytophagia</taxon>
        <taxon>Cytophagales</taxon>
        <taxon>Cyclobacteriaceae</taxon>
        <taxon>Mongoliibacter</taxon>
    </lineage>
</organism>
<protein>
    <submittedName>
        <fullName evidence="1">Uncharacterized protein</fullName>
    </submittedName>
</protein>
<proteinExistence type="predicted"/>
<keyword evidence="2" id="KW-1185">Reference proteome</keyword>
<sequence>MRLIAFYYLIIFISIPSLSNVSNSRNIHFDVHHNIINPDSIPQMKKTGAFKNDSIKIEMLGKGNRVIINGEIIEDNSLVKKELGVEGEIVQKGEGNQVKLESFSGKSDTSSNSVTIIQKGKGNKVKINNH</sequence>
<gene>
    <name evidence="1" type="ORF">CLW00_10731</name>
</gene>
<evidence type="ECO:0000313" key="2">
    <source>
        <dbReference type="Proteomes" id="UP000238157"/>
    </source>
</evidence>
<dbReference type="EMBL" id="PVTR01000007">
    <property type="protein sequence ID" value="PRY86963.1"/>
    <property type="molecule type" value="Genomic_DNA"/>
</dbReference>
<comment type="caution">
    <text evidence="1">The sequence shown here is derived from an EMBL/GenBank/DDBJ whole genome shotgun (WGS) entry which is preliminary data.</text>
</comment>
<dbReference type="AlphaFoldDB" id="A0A2T0WJS5"/>
<dbReference type="Proteomes" id="UP000238157">
    <property type="component" value="Unassembled WGS sequence"/>
</dbReference>
<name>A0A2T0WJS5_9BACT</name>